<dbReference type="EMBL" id="JANJYJ010000006">
    <property type="protein sequence ID" value="KAK3205048.1"/>
    <property type="molecule type" value="Genomic_DNA"/>
</dbReference>
<sequence length="90" mass="10361">MNHSRFAINHVMKNRMTETKIIQIEEEFSIPKSVGIKLPTMRELVSNPTGVTLAFHLAFLEIDARLSLQLYIRKVLWEIRIASAQLNLNA</sequence>
<proteinExistence type="predicted"/>
<evidence type="ECO:0000313" key="1">
    <source>
        <dbReference type="EMBL" id="KAK3205048.1"/>
    </source>
</evidence>
<reference evidence="1" key="1">
    <citation type="journal article" date="2023" name="Plant J.">
        <title>Genome sequences and population genomics provide insights into the demographic history, inbreeding, and mutation load of two 'living fossil' tree species of Dipteronia.</title>
        <authorList>
            <person name="Feng Y."/>
            <person name="Comes H.P."/>
            <person name="Chen J."/>
            <person name="Zhu S."/>
            <person name="Lu R."/>
            <person name="Zhang X."/>
            <person name="Li P."/>
            <person name="Qiu J."/>
            <person name="Olsen K.M."/>
            <person name="Qiu Y."/>
        </authorList>
    </citation>
    <scope>NUCLEOTIDE SEQUENCE</scope>
    <source>
        <strain evidence="1">NBL</strain>
    </source>
</reference>
<dbReference type="AlphaFoldDB" id="A0AAE0E2I4"/>
<organism evidence="1 2">
    <name type="scientific">Dipteronia sinensis</name>
    <dbReference type="NCBI Taxonomy" id="43782"/>
    <lineage>
        <taxon>Eukaryota</taxon>
        <taxon>Viridiplantae</taxon>
        <taxon>Streptophyta</taxon>
        <taxon>Embryophyta</taxon>
        <taxon>Tracheophyta</taxon>
        <taxon>Spermatophyta</taxon>
        <taxon>Magnoliopsida</taxon>
        <taxon>eudicotyledons</taxon>
        <taxon>Gunneridae</taxon>
        <taxon>Pentapetalae</taxon>
        <taxon>rosids</taxon>
        <taxon>malvids</taxon>
        <taxon>Sapindales</taxon>
        <taxon>Sapindaceae</taxon>
        <taxon>Hippocastanoideae</taxon>
        <taxon>Acereae</taxon>
        <taxon>Dipteronia</taxon>
    </lineage>
</organism>
<name>A0AAE0E2I4_9ROSI</name>
<accession>A0AAE0E2I4</accession>
<dbReference type="Proteomes" id="UP001281410">
    <property type="component" value="Unassembled WGS sequence"/>
</dbReference>
<keyword evidence="2" id="KW-1185">Reference proteome</keyword>
<protein>
    <submittedName>
        <fullName evidence="1">Uncharacterized protein</fullName>
    </submittedName>
</protein>
<gene>
    <name evidence="1" type="ORF">Dsin_019094</name>
</gene>
<comment type="caution">
    <text evidence="1">The sequence shown here is derived from an EMBL/GenBank/DDBJ whole genome shotgun (WGS) entry which is preliminary data.</text>
</comment>
<evidence type="ECO:0000313" key="2">
    <source>
        <dbReference type="Proteomes" id="UP001281410"/>
    </source>
</evidence>